<reference evidence="1 2" key="1">
    <citation type="journal article" date="2024" name="Proc. Natl. Acad. Sci. U.S.A.">
        <title>The evolutionary genomics of adaptation to stress in wild rhizobium bacteria.</title>
        <authorList>
            <person name="Kehlet-Delgado H."/>
            <person name="Montoya A.P."/>
            <person name="Jensen K.T."/>
            <person name="Wendlandt C.E."/>
            <person name="Dexheimer C."/>
            <person name="Roberts M."/>
            <person name="Torres Martinez L."/>
            <person name="Friesen M.L."/>
            <person name="Griffitts J.S."/>
            <person name="Porter S.S."/>
        </authorList>
    </citation>
    <scope>NUCLEOTIDE SEQUENCE [LARGE SCALE GENOMIC DNA]</scope>
    <source>
        <strain evidence="1 2">M0468</strain>
    </source>
</reference>
<protein>
    <submittedName>
        <fullName evidence="1">Alpha/beta hydrolase</fullName>
    </submittedName>
</protein>
<proteinExistence type="predicted"/>
<dbReference type="Proteomes" id="UP001480082">
    <property type="component" value="Unassembled WGS sequence"/>
</dbReference>
<accession>A0ACC6ST36</accession>
<sequence>MFDGFALEIVKLADAMLRVRHGGAGPPVLLLHGHPRTHTTWHRVAPILARRHTVICPDLPGFGQSSVPADGWESAGSSKRAKAGICVALMHRLGFDRFAVAGHDRGALTAFRMAMDHPASISHLVEIDGIPVLEHLERCDSRFATEWWHWFFFAQPDKPERAINVDPQAWYGGSAEAMGKENFEDYQTAINSPHVVHGMLEDYRAALTIDRRHDAEDRAQGLRVECPTLVLWSLRDDLERLYGDVLAIWRPWARHLQGQGIDSGHHVAEEAPDLLAKAILDFLA</sequence>
<dbReference type="EMBL" id="JAMYRI010000001">
    <property type="protein sequence ID" value="MER9282853.1"/>
    <property type="molecule type" value="Genomic_DNA"/>
</dbReference>
<keyword evidence="1" id="KW-0378">Hydrolase</keyword>
<name>A0ACC6ST36_9HYPH</name>
<comment type="caution">
    <text evidence="1">The sequence shown here is derived from an EMBL/GenBank/DDBJ whole genome shotgun (WGS) entry which is preliminary data.</text>
</comment>
<gene>
    <name evidence="1" type="ORF">NKI81_02595</name>
</gene>
<organism evidence="1 2">
    <name type="scientific">Mesorhizobium australicum</name>
    <dbReference type="NCBI Taxonomy" id="536018"/>
    <lineage>
        <taxon>Bacteria</taxon>
        <taxon>Pseudomonadati</taxon>
        <taxon>Pseudomonadota</taxon>
        <taxon>Alphaproteobacteria</taxon>
        <taxon>Hyphomicrobiales</taxon>
        <taxon>Phyllobacteriaceae</taxon>
        <taxon>Mesorhizobium</taxon>
    </lineage>
</organism>
<keyword evidence="2" id="KW-1185">Reference proteome</keyword>
<evidence type="ECO:0000313" key="1">
    <source>
        <dbReference type="EMBL" id="MER9282853.1"/>
    </source>
</evidence>
<evidence type="ECO:0000313" key="2">
    <source>
        <dbReference type="Proteomes" id="UP001480082"/>
    </source>
</evidence>